<accession>A0A5S5A044</accession>
<keyword evidence="2" id="KW-0547">Nucleotide-binding</keyword>
<dbReference type="GO" id="GO:0016887">
    <property type="term" value="F:ATP hydrolysis activity"/>
    <property type="evidence" value="ECO:0007669"/>
    <property type="project" value="InterPro"/>
</dbReference>
<dbReference type="GO" id="GO:1903806">
    <property type="term" value="P:L-isoleucine import across plasma membrane"/>
    <property type="evidence" value="ECO:0007669"/>
    <property type="project" value="TreeGrafter"/>
</dbReference>
<dbReference type="CDD" id="cd03219">
    <property type="entry name" value="ABC_Mj1267_LivG_branched"/>
    <property type="match status" value="1"/>
</dbReference>
<dbReference type="AlphaFoldDB" id="A0A5S5A044"/>
<dbReference type="GO" id="GO:0015808">
    <property type="term" value="P:L-alanine transport"/>
    <property type="evidence" value="ECO:0007669"/>
    <property type="project" value="TreeGrafter"/>
</dbReference>
<sequence length="255" mass="27832">MSGLLKIDNVTISFGGLTAVDSLNMTLAEGSIRALIGPNGAGKSTVFNLITGIYTPSKGQIFFRGRLINKLPPHKITGLGIARTFQNIRLFTNLSVIDNVKIGHHCRSKASFIDALLRSPSTKKEEADIQRQAMDCITLMELADKADEMAGNLSYGEQRRLEIARALASNPSLLCLDEPAAGMNPIEKETLAKMIKKIKKMGITIFLVEHDMKFVMNLAERVTVLDYGKKITSGTPAEVQRDPAVIKAYLGKEVG</sequence>
<dbReference type="GO" id="GO:0005304">
    <property type="term" value="F:L-valine transmembrane transporter activity"/>
    <property type="evidence" value="ECO:0007669"/>
    <property type="project" value="TreeGrafter"/>
</dbReference>
<dbReference type="PROSITE" id="PS50893">
    <property type="entry name" value="ABC_TRANSPORTER_2"/>
    <property type="match status" value="1"/>
</dbReference>
<dbReference type="GO" id="GO:0005886">
    <property type="term" value="C:plasma membrane"/>
    <property type="evidence" value="ECO:0007669"/>
    <property type="project" value="TreeGrafter"/>
</dbReference>
<proteinExistence type="predicted"/>
<dbReference type="GO" id="GO:0015192">
    <property type="term" value="F:L-phenylalanine transmembrane transporter activity"/>
    <property type="evidence" value="ECO:0007669"/>
    <property type="project" value="TreeGrafter"/>
</dbReference>
<dbReference type="Gene3D" id="3.40.50.300">
    <property type="entry name" value="P-loop containing nucleotide triphosphate hydrolases"/>
    <property type="match status" value="1"/>
</dbReference>
<feature type="domain" description="ABC transporter" evidence="4">
    <location>
        <begin position="5"/>
        <end position="252"/>
    </location>
</feature>
<evidence type="ECO:0000313" key="6">
    <source>
        <dbReference type="Proteomes" id="UP000323166"/>
    </source>
</evidence>
<dbReference type="EMBL" id="VNHM01000001">
    <property type="protein sequence ID" value="TYO97757.1"/>
    <property type="molecule type" value="Genomic_DNA"/>
</dbReference>
<organism evidence="5 6">
    <name type="scientific">Desulfallas thermosapovorans DSM 6562</name>
    <dbReference type="NCBI Taxonomy" id="1121431"/>
    <lineage>
        <taxon>Bacteria</taxon>
        <taxon>Bacillati</taxon>
        <taxon>Bacillota</taxon>
        <taxon>Clostridia</taxon>
        <taxon>Eubacteriales</taxon>
        <taxon>Desulfallaceae</taxon>
        <taxon>Desulfallas</taxon>
    </lineage>
</organism>
<reference evidence="5 6" key="1">
    <citation type="submission" date="2019-07" db="EMBL/GenBank/DDBJ databases">
        <title>Genomic Encyclopedia of Type Strains, Phase I: the one thousand microbial genomes (KMG-I) project.</title>
        <authorList>
            <person name="Kyrpides N."/>
        </authorList>
    </citation>
    <scope>NUCLEOTIDE SEQUENCE [LARGE SCALE GENOMIC DNA]</scope>
    <source>
        <strain evidence="5 6">DSM 6562</strain>
    </source>
</reference>
<dbReference type="PANTHER" id="PTHR45772">
    <property type="entry name" value="CONSERVED COMPONENT OF ABC TRANSPORTER FOR NATURAL AMINO ACIDS-RELATED"/>
    <property type="match status" value="1"/>
</dbReference>
<evidence type="ECO:0000256" key="3">
    <source>
        <dbReference type="ARBA" id="ARBA00022840"/>
    </source>
</evidence>
<dbReference type="FunFam" id="3.40.50.300:FF:000421">
    <property type="entry name" value="Branched-chain amino acid ABC transporter ATP-binding protein"/>
    <property type="match status" value="1"/>
</dbReference>
<dbReference type="InterPro" id="IPR051120">
    <property type="entry name" value="ABC_AA/LPS_Transport"/>
</dbReference>
<dbReference type="GO" id="GO:1903805">
    <property type="term" value="P:L-valine import across plasma membrane"/>
    <property type="evidence" value="ECO:0007669"/>
    <property type="project" value="TreeGrafter"/>
</dbReference>
<comment type="caution">
    <text evidence="5">The sequence shown here is derived from an EMBL/GenBank/DDBJ whole genome shotgun (WGS) entry which is preliminary data.</text>
</comment>
<dbReference type="GO" id="GO:0015188">
    <property type="term" value="F:L-isoleucine transmembrane transporter activity"/>
    <property type="evidence" value="ECO:0007669"/>
    <property type="project" value="TreeGrafter"/>
</dbReference>
<dbReference type="PROSITE" id="PS00211">
    <property type="entry name" value="ABC_TRANSPORTER_1"/>
    <property type="match status" value="1"/>
</dbReference>
<dbReference type="SUPFAM" id="SSF52540">
    <property type="entry name" value="P-loop containing nucleoside triphosphate hydrolases"/>
    <property type="match status" value="1"/>
</dbReference>
<evidence type="ECO:0000259" key="4">
    <source>
        <dbReference type="PROSITE" id="PS50893"/>
    </source>
</evidence>
<dbReference type="InterPro" id="IPR003593">
    <property type="entry name" value="AAA+_ATPase"/>
</dbReference>
<dbReference type="Pfam" id="PF00005">
    <property type="entry name" value="ABC_tran"/>
    <property type="match status" value="1"/>
</dbReference>
<dbReference type="InterPro" id="IPR017871">
    <property type="entry name" value="ABC_transporter-like_CS"/>
</dbReference>
<keyword evidence="6" id="KW-1185">Reference proteome</keyword>
<name>A0A5S5A044_9FIRM</name>
<evidence type="ECO:0000256" key="2">
    <source>
        <dbReference type="ARBA" id="ARBA00022741"/>
    </source>
</evidence>
<gene>
    <name evidence="5" type="ORF">LX24_00039</name>
</gene>
<dbReference type="RefSeq" id="WP_423244307.1">
    <property type="nucleotide sequence ID" value="NZ_VNHM01000001.1"/>
</dbReference>
<keyword evidence="3 5" id="KW-0067">ATP-binding</keyword>
<dbReference type="InterPro" id="IPR003439">
    <property type="entry name" value="ABC_transporter-like_ATP-bd"/>
</dbReference>
<dbReference type="SMART" id="SM00382">
    <property type="entry name" value="AAA"/>
    <property type="match status" value="1"/>
</dbReference>
<dbReference type="Proteomes" id="UP000323166">
    <property type="component" value="Unassembled WGS sequence"/>
</dbReference>
<evidence type="ECO:0000313" key="5">
    <source>
        <dbReference type="EMBL" id="TYO97757.1"/>
    </source>
</evidence>
<dbReference type="GO" id="GO:0005524">
    <property type="term" value="F:ATP binding"/>
    <property type="evidence" value="ECO:0007669"/>
    <property type="project" value="UniProtKB-KW"/>
</dbReference>
<dbReference type="GO" id="GO:0042941">
    <property type="term" value="P:D-alanine transmembrane transport"/>
    <property type="evidence" value="ECO:0007669"/>
    <property type="project" value="TreeGrafter"/>
</dbReference>
<dbReference type="PANTHER" id="PTHR45772:SF7">
    <property type="entry name" value="AMINO ACID ABC TRANSPORTER ATP-BINDING PROTEIN"/>
    <property type="match status" value="1"/>
</dbReference>
<dbReference type="Pfam" id="PF12399">
    <property type="entry name" value="BCA_ABC_TP_C"/>
    <property type="match status" value="1"/>
</dbReference>
<evidence type="ECO:0000256" key="1">
    <source>
        <dbReference type="ARBA" id="ARBA00022448"/>
    </source>
</evidence>
<keyword evidence="1" id="KW-0813">Transport</keyword>
<dbReference type="InterPro" id="IPR032823">
    <property type="entry name" value="BCA_ABC_TP_C"/>
</dbReference>
<dbReference type="InterPro" id="IPR027417">
    <property type="entry name" value="P-loop_NTPase"/>
</dbReference>
<protein>
    <submittedName>
        <fullName evidence="5">Amino acid/amide ABC transporter ATP-binding protein 1, HAAT family (TC 3.A.1.4.-)</fullName>
    </submittedName>
</protein>